<accession>A0A367IJ19</accession>
<comment type="caution">
    <text evidence="2">The sequence shown here is derived from an EMBL/GenBank/DDBJ whole genome shotgun (WGS) entry which is preliminary data.</text>
</comment>
<feature type="region of interest" description="Disordered" evidence="1">
    <location>
        <begin position="1"/>
        <end position="173"/>
    </location>
</feature>
<evidence type="ECO:0000313" key="2">
    <source>
        <dbReference type="EMBL" id="RCH77672.1"/>
    </source>
</evidence>
<dbReference type="OrthoDB" id="2254473at2759"/>
<dbReference type="Proteomes" id="UP000253551">
    <property type="component" value="Unassembled WGS sequence"/>
</dbReference>
<feature type="compositionally biased region" description="Polar residues" evidence="1">
    <location>
        <begin position="43"/>
        <end position="52"/>
    </location>
</feature>
<protein>
    <submittedName>
        <fullName evidence="2">Uncharacterized protein</fullName>
    </submittedName>
</protein>
<feature type="compositionally biased region" description="Acidic residues" evidence="1">
    <location>
        <begin position="156"/>
        <end position="165"/>
    </location>
</feature>
<feature type="compositionally biased region" description="Polar residues" evidence="1">
    <location>
        <begin position="128"/>
        <end position="141"/>
    </location>
</feature>
<organism evidence="2 3">
    <name type="scientific">Rhizopus stolonifer</name>
    <name type="common">Rhizopus nigricans</name>
    <dbReference type="NCBI Taxonomy" id="4846"/>
    <lineage>
        <taxon>Eukaryota</taxon>
        <taxon>Fungi</taxon>
        <taxon>Fungi incertae sedis</taxon>
        <taxon>Mucoromycota</taxon>
        <taxon>Mucoromycotina</taxon>
        <taxon>Mucoromycetes</taxon>
        <taxon>Mucorales</taxon>
        <taxon>Mucorineae</taxon>
        <taxon>Rhizopodaceae</taxon>
        <taxon>Rhizopus</taxon>
    </lineage>
</organism>
<feature type="non-terminal residue" evidence="2">
    <location>
        <position position="1"/>
    </location>
</feature>
<evidence type="ECO:0000313" key="3">
    <source>
        <dbReference type="Proteomes" id="UP000253551"/>
    </source>
</evidence>
<dbReference type="STRING" id="4846.A0A367IJ19"/>
<keyword evidence="3" id="KW-1185">Reference proteome</keyword>
<reference evidence="2 3" key="1">
    <citation type="journal article" date="2018" name="G3 (Bethesda)">
        <title>Phylogenetic and Phylogenomic Definition of Rhizopus Species.</title>
        <authorList>
            <person name="Gryganskyi A.P."/>
            <person name="Golan J."/>
            <person name="Dolatabadi S."/>
            <person name="Mondo S."/>
            <person name="Robb S."/>
            <person name="Idnurm A."/>
            <person name="Muszewska A."/>
            <person name="Steczkiewicz K."/>
            <person name="Masonjones S."/>
            <person name="Liao H.L."/>
            <person name="Gajdeczka M.T."/>
            <person name="Anike F."/>
            <person name="Vuek A."/>
            <person name="Anishchenko I.M."/>
            <person name="Voigt K."/>
            <person name="de Hoog G.S."/>
            <person name="Smith M.E."/>
            <person name="Heitman J."/>
            <person name="Vilgalys R."/>
            <person name="Stajich J.E."/>
        </authorList>
    </citation>
    <scope>NUCLEOTIDE SEQUENCE [LARGE SCALE GENOMIC DNA]</scope>
    <source>
        <strain evidence="2 3">LSU 92-RS-03</strain>
    </source>
</reference>
<feature type="compositionally biased region" description="Acidic residues" evidence="1">
    <location>
        <begin position="91"/>
        <end position="100"/>
    </location>
</feature>
<name>A0A367IJ19_RHIST</name>
<dbReference type="EMBL" id="PJQM01007831">
    <property type="protein sequence ID" value="RCH77672.1"/>
    <property type="molecule type" value="Genomic_DNA"/>
</dbReference>
<sequence length="173" mass="18778">SGSSGSSHDVFEEILPTNAPSTQYSPYNTIAPTPGYSPLSPRYQLSSETNRYTAEFNARSPALEDSDHSEIVGYEPGYRAPQNESSGSESGSEEEDDDLDSLVNDLNMNLTTGVASAPDSPRPDYVLENNTNNHSPVTVQPHNAGPMSLRALFNDREEEEEEDGESQSNSDSD</sequence>
<dbReference type="AlphaFoldDB" id="A0A367IJ19"/>
<gene>
    <name evidence="2" type="ORF">CU098_004832</name>
</gene>
<feature type="compositionally biased region" description="Polar residues" evidence="1">
    <location>
        <begin position="104"/>
        <end position="114"/>
    </location>
</feature>
<evidence type="ECO:0000256" key="1">
    <source>
        <dbReference type="SAM" id="MobiDB-lite"/>
    </source>
</evidence>
<feature type="compositionally biased region" description="Polar residues" evidence="1">
    <location>
        <begin position="18"/>
        <end position="31"/>
    </location>
</feature>
<proteinExistence type="predicted"/>